<evidence type="ECO:0000256" key="6">
    <source>
        <dbReference type="ARBA" id="ARBA00022723"/>
    </source>
</evidence>
<sequence length="310" mass="33244">MTLESGSTSSGGSTLTATVQGGGHHHGQELLESCLHLTSELITQLSSNHDGQAVGQELQHSKHQNTSAAGKFLGVQHAQFGVGVLDVVHVLHSPFQTVEDGCSVFGNHGISLDRSGIVEVSKAAKIPLSPGVDDQTPEETRSNQTHKNPSLLGLITAFSNTRSTGKMTTLTAKDKQTVKAFWAKVSGKSEDIGAAAVARMLVVYPQTKTYFSHWQDQSPNSPAARKHGKTVMMGVGDAVTKIDDLKEGLKELSELHAFTLRVDPANFKILSHNILVVMAVMFPTDFTPDVHVSLDKFLAAVSLALAEKYR</sequence>
<dbReference type="InterPro" id="IPR002338">
    <property type="entry name" value="Hemoglobin_a-typ"/>
</dbReference>
<dbReference type="OrthoDB" id="8751793at2759"/>
<dbReference type="Gene3D" id="1.10.490.10">
    <property type="entry name" value="Globins"/>
    <property type="match status" value="1"/>
</dbReference>
<dbReference type="InterPro" id="IPR050056">
    <property type="entry name" value="Hemoglobin_oxygen_transport"/>
</dbReference>
<evidence type="ECO:0000256" key="9">
    <source>
        <dbReference type="ARBA" id="ARBA00041181"/>
    </source>
</evidence>
<evidence type="ECO:0000256" key="4">
    <source>
        <dbReference type="ARBA" id="ARBA00022617"/>
    </source>
</evidence>
<keyword evidence="7" id="KW-0007">Acetylation</keyword>
<name>A0A7J5YCZ5_DISMA</name>
<evidence type="ECO:0000256" key="12">
    <source>
        <dbReference type="RuleBase" id="RU000356"/>
    </source>
</evidence>
<evidence type="ECO:0000259" key="14">
    <source>
        <dbReference type="PROSITE" id="PS01033"/>
    </source>
</evidence>
<keyword evidence="16" id="KW-1185">Reference proteome</keyword>
<dbReference type="PANTHER" id="PTHR11442">
    <property type="entry name" value="HEMOGLOBIN FAMILY MEMBER"/>
    <property type="match status" value="1"/>
</dbReference>
<dbReference type="InterPro" id="IPR009050">
    <property type="entry name" value="Globin-like_sf"/>
</dbReference>
<dbReference type="GO" id="GO:0031720">
    <property type="term" value="F:haptoglobin binding"/>
    <property type="evidence" value="ECO:0007669"/>
    <property type="project" value="TreeGrafter"/>
</dbReference>
<evidence type="ECO:0000256" key="7">
    <source>
        <dbReference type="ARBA" id="ARBA00022990"/>
    </source>
</evidence>
<dbReference type="GO" id="GO:0020037">
    <property type="term" value="F:heme binding"/>
    <property type="evidence" value="ECO:0007669"/>
    <property type="project" value="InterPro"/>
</dbReference>
<dbReference type="GO" id="GO:0031838">
    <property type="term" value="C:haptoglobin-hemoglobin complex"/>
    <property type="evidence" value="ECO:0007669"/>
    <property type="project" value="TreeGrafter"/>
</dbReference>
<evidence type="ECO:0000256" key="5">
    <source>
        <dbReference type="ARBA" id="ARBA00022621"/>
    </source>
</evidence>
<keyword evidence="8" id="KW-0408">Iron</keyword>
<dbReference type="GO" id="GO:0005833">
    <property type="term" value="C:hemoglobin complex"/>
    <property type="evidence" value="ECO:0007669"/>
    <property type="project" value="InterPro"/>
</dbReference>
<evidence type="ECO:0000256" key="8">
    <source>
        <dbReference type="ARBA" id="ARBA00023004"/>
    </source>
</evidence>
<keyword evidence="4 12" id="KW-0349">Heme</keyword>
<feature type="domain" description="Globin" evidence="14">
    <location>
        <begin position="169"/>
        <end position="310"/>
    </location>
</feature>
<gene>
    <name evidence="15" type="ORF">F7725_003256</name>
</gene>
<evidence type="ECO:0000313" key="15">
    <source>
        <dbReference type="EMBL" id="KAF3846178.1"/>
    </source>
</evidence>
<comment type="caution">
    <text evidence="15">The sequence shown here is derived from an EMBL/GenBank/DDBJ whole genome shotgun (WGS) entry which is preliminary data.</text>
</comment>
<dbReference type="PRINTS" id="PR00612">
    <property type="entry name" value="ALPHAHAEM"/>
</dbReference>
<dbReference type="GO" id="GO:0043177">
    <property type="term" value="F:organic acid binding"/>
    <property type="evidence" value="ECO:0007669"/>
    <property type="project" value="TreeGrafter"/>
</dbReference>
<evidence type="ECO:0000256" key="10">
    <source>
        <dbReference type="ARBA" id="ARBA00042851"/>
    </source>
</evidence>
<dbReference type="GO" id="GO:0042744">
    <property type="term" value="P:hydrogen peroxide catabolic process"/>
    <property type="evidence" value="ECO:0007669"/>
    <property type="project" value="TreeGrafter"/>
</dbReference>
<dbReference type="GO" id="GO:0019825">
    <property type="term" value="F:oxygen binding"/>
    <property type="evidence" value="ECO:0007669"/>
    <property type="project" value="InterPro"/>
</dbReference>
<dbReference type="PANTHER" id="PTHR11442:SF91">
    <property type="entry name" value="EMBRYONIC ALPHA GLOBIN E1-RELATED"/>
    <property type="match status" value="1"/>
</dbReference>
<dbReference type="SUPFAM" id="SSF46458">
    <property type="entry name" value="Globin-like"/>
    <property type="match status" value="1"/>
</dbReference>
<dbReference type="InterPro" id="IPR012292">
    <property type="entry name" value="Globin/Proto"/>
</dbReference>
<dbReference type="PROSITE" id="PS01033">
    <property type="entry name" value="GLOBIN"/>
    <property type="match status" value="1"/>
</dbReference>
<comment type="function">
    <text evidence="1">Involved in oxygen transport from gills to the various peripheral tissues.</text>
</comment>
<comment type="similarity">
    <text evidence="2 12">Belongs to the globin family.</text>
</comment>
<dbReference type="Proteomes" id="UP000518266">
    <property type="component" value="Unassembled WGS sequence"/>
</dbReference>
<dbReference type="GO" id="GO:0072562">
    <property type="term" value="C:blood microparticle"/>
    <property type="evidence" value="ECO:0007669"/>
    <property type="project" value="TreeGrafter"/>
</dbReference>
<accession>A0A7J5YCZ5</accession>
<evidence type="ECO:0000256" key="11">
    <source>
        <dbReference type="ARBA" id="ARBA00043253"/>
    </source>
</evidence>
<keyword evidence="6" id="KW-0479">Metal-binding</keyword>
<dbReference type="AlphaFoldDB" id="A0A7J5YCZ5"/>
<evidence type="ECO:0000256" key="13">
    <source>
        <dbReference type="SAM" id="MobiDB-lite"/>
    </source>
</evidence>
<dbReference type="InterPro" id="IPR000971">
    <property type="entry name" value="Globin"/>
</dbReference>
<evidence type="ECO:0000256" key="3">
    <source>
        <dbReference type="ARBA" id="ARBA00022448"/>
    </source>
</evidence>
<keyword evidence="3 12" id="KW-0813">Transport</keyword>
<feature type="compositionally biased region" description="Low complexity" evidence="13">
    <location>
        <begin position="1"/>
        <end position="18"/>
    </location>
</feature>
<dbReference type="GO" id="GO:0005344">
    <property type="term" value="F:oxygen carrier activity"/>
    <property type="evidence" value="ECO:0007669"/>
    <property type="project" value="UniProtKB-KW"/>
</dbReference>
<dbReference type="GO" id="GO:0004601">
    <property type="term" value="F:peroxidase activity"/>
    <property type="evidence" value="ECO:0007669"/>
    <property type="project" value="TreeGrafter"/>
</dbReference>
<feature type="region of interest" description="Disordered" evidence="13">
    <location>
        <begin position="1"/>
        <end position="24"/>
    </location>
</feature>
<keyword evidence="5 12" id="KW-0561">Oxygen transport</keyword>
<evidence type="ECO:0000256" key="2">
    <source>
        <dbReference type="ARBA" id="ARBA00008705"/>
    </source>
</evidence>
<dbReference type="EMBL" id="JAAKFY010000014">
    <property type="protein sequence ID" value="KAF3846178.1"/>
    <property type="molecule type" value="Genomic_DNA"/>
</dbReference>
<evidence type="ECO:0000313" key="16">
    <source>
        <dbReference type="Proteomes" id="UP000518266"/>
    </source>
</evidence>
<dbReference type="Pfam" id="PF00042">
    <property type="entry name" value="Globin"/>
    <property type="match status" value="1"/>
</dbReference>
<reference evidence="15 16" key="1">
    <citation type="submission" date="2020-03" db="EMBL/GenBank/DDBJ databases">
        <title>Dissostichus mawsoni Genome sequencing and assembly.</title>
        <authorList>
            <person name="Park H."/>
        </authorList>
    </citation>
    <scope>NUCLEOTIDE SEQUENCE [LARGE SCALE GENOMIC DNA]</scope>
    <source>
        <strain evidence="15">DM0001</strain>
        <tissue evidence="15">Muscle</tissue>
    </source>
</reference>
<evidence type="ECO:0000256" key="1">
    <source>
        <dbReference type="ARBA" id="ARBA00002650"/>
    </source>
</evidence>
<proteinExistence type="inferred from homology"/>
<feature type="region of interest" description="Disordered" evidence="13">
    <location>
        <begin position="128"/>
        <end position="147"/>
    </location>
</feature>
<dbReference type="CDD" id="cd08927">
    <property type="entry name" value="Hb-alpha-like"/>
    <property type="match status" value="1"/>
</dbReference>
<organism evidence="15 16">
    <name type="scientific">Dissostichus mawsoni</name>
    <name type="common">Antarctic cod</name>
    <dbReference type="NCBI Taxonomy" id="36200"/>
    <lineage>
        <taxon>Eukaryota</taxon>
        <taxon>Metazoa</taxon>
        <taxon>Chordata</taxon>
        <taxon>Craniata</taxon>
        <taxon>Vertebrata</taxon>
        <taxon>Euteleostomi</taxon>
        <taxon>Actinopterygii</taxon>
        <taxon>Neopterygii</taxon>
        <taxon>Teleostei</taxon>
        <taxon>Neoteleostei</taxon>
        <taxon>Acanthomorphata</taxon>
        <taxon>Eupercaria</taxon>
        <taxon>Perciformes</taxon>
        <taxon>Notothenioidei</taxon>
        <taxon>Nototheniidae</taxon>
        <taxon>Dissostichus</taxon>
    </lineage>
</organism>
<dbReference type="GO" id="GO:0046872">
    <property type="term" value="F:metal ion binding"/>
    <property type="evidence" value="ECO:0007669"/>
    <property type="project" value="UniProtKB-KW"/>
</dbReference>
<protein>
    <recommendedName>
        <fullName evidence="9">Hemoglobin subunit alpha-2</fullName>
    </recommendedName>
    <alternativeName>
        <fullName evidence="10">Alpha-2-globin</fullName>
    </alternativeName>
    <alternativeName>
        <fullName evidence="11">Hemoglobin alpha-2 chain</fullName>
    </alternativeName>
</protein>
<dbReference type="FunFam" id="1.10.490.10:FF:000002">
    <property type="entry name" value="Hemoglobin subunit alpha"/>
    <property type="match status" value="1"/>
</dbReference>